<dbReference type="STRING" id="764291.STRUR_0977"/>
<evidence type="ECO:0000313" key="1">
    <source>
        <dbReference type="EMBL" id="EHJ55970.1"/>
    </source>
</evidence>
<organism evidence="1 2">
    <name type="scientific">Streptococcus urinalis 2285-97</name>
    <dbReference type="NCBI Taxonomy" id="764291"/>
    <lineage>
        <taxon>Bacteria</taxon>
        <taxon>Bacillati</taxon>
        <taxon>Bacillota</taxon>
        <taxon>Bacilli</taxon>
        <taxon>Lactobacillales</taxon>
        <taxon>Streptococcaceae</taxon>
        <taxon>Streptococcus</taxon>
    </lineage>
</organism>
<comment type="caution">
    <text evidence="1">The sequence shown here is derived from an EMBL/GenBank/DDBJ whole genome shotgun (WGS) entry which is preliminary data.</text>
</comment>
<gene>
    <name evidence="1" type="ORF">STRUR_0977</name>
</gene>
<name>G5KFD4_9STRE</name>
<protein>
    <submittedName>
        <fullName evidence="1">Uncharacterized protein</fullName>
    </submittedName>
</protein>
<accession>G5KFD4</accession>
<sequence>MISILILCLVILFGILSLLRLYRETNQKIKKNTENLLTRDRS</sequence>
<reference evidence="1 2" key="1">
    <citation type="journal article" date="2014" name="Int. J. Syst. Evol. Microbiol.">
        <title>Phylogenomics and the dynamic genome evolution of the genus Streptococcus.</title>
        <authorList>
            <consortium name="The Broad Institute Genome Sequencing Platform"/>
            <person name="Richards V.P."/>
            <person name="Palmer S.R."/>
            <person name="Pavinski Bitar P.D."/>
            <person name="Qin X."/>
            <person name="Weinstock G.M."/>
            <person name="Highlander S.K."/>
            <person name="Town C.D."/>
            <person name="Burne R.A."/>
            <person name="Stanhope M.J."/>
        </authorList>
    </citation>
    <scope>NUCLEOTIDE SEQUENCE [LARGE SCALE GENOMIC DNA]</scope>
    <source>
        <strain evidence="1 2">2285-97</strain>
    </source>
</reference>
<evidence type="ECO:0000313" key="2">
    <source>
        <dbReference type="Proteomes" id="UP000005388"/>
    </source>
</evidence>
<dbReference type="AlphaFoldDB" id="G5KFD4"/>
<dbReference type="Proteomes" id="UP000005388">
    <property type="component" value="Unassembled WGS sequence"/>
</dbReference>
<keyword evidence="2" id="KW-1185">Reference proteome</keyword>
<dbReference type="EMBL" id="AEUZ02000001">
    <property type="protein sequence ID" value="EHJ55970.1"/>
    <property type="molecule type" value="Genomic_DNA"/>
</dbReference>
<proteinExistence type="predicted"/>